<evidence type="ECO:0000313" key="3">
    <source>
        <dbReference type="Proteomes" id="UP000014760"/>
    </source>
</evidence>
<reference evidence="2" key="3">
    <citation type="submission" date="2015-06" db="UniProtKB">
        <authorList>
            <consortium name="EnsemblMetazoa"/>
        </authorList>
    </citation>
    <scope>IDENTIFICATION</scope>
</reference>
<accession>R7TUP4</accession>
<sequence length="524" mass="59750">MSEKITPHQASRALLPHLRNMIDTYRGNEASYLKEMIEENFENIPTAYYNMTQSNAAVAVAVKKATFITPKDAFWGAEDKWQKQLKGCLSWWKTKKKKNENKNEDDDIEPENFSEIALEALQKCTGGTYSSGMKMSQQATQIGTFIHEEYGRILAQQALLTKWQDKDVVTPGRIISPTFSLCASTPDALTVRKEEAFLKYYRHIYSLDPLKVSFDDELYTLSRMAHSGAPLFVHEFKTINKTSITRLELEALLRAADEDDKKNVNHESNAGDKNERFRVAFEKVLTRAFKDGDWSSGKAPNFSRGKRTRGDNDSDEKLLFTDKNLSFAPRGKNRLIRHRKGDGSYKNCIYEGQLFRHLASVGTRVPLGEYFVPSSWATYTVYNPEDPGKVLKHVDVENSPYLLSPVCEHMSQMLSQGIAVMAMNDKAVYVLSVILSYAFKGERSRPAIQFSMPVCIDKKIIEKHLWRIYQAVADNDDTWREFDFTRNDLSATISSKLERFIAQPGLKFPDPPTFPNISSSDLFL</sequence>
<keyword evidence="3" id="KW-1185">Reference proteome</keyword>
<evidence type="ECO:0000313" key="1">
    <source>
        <dbReference type="EMBL" id="ELT95196.1"/>
    </source>
</evidence>
<dbReference type="Proteomes" id="UP000014760">
    <property type="component" value="Unassembled WGS sequence"/>
</dbReference>
<name>R7TUP4_CAPTE</name>
<proteinExistence type="predicted"/>
<protein>
    <submittedName>
        <fullName evidence="1 2">Uncharacterized protein</fullName>
    </submittedName>
</protein>
<reference evidence="1 3" key="2">
    <citation type="journal article" date="2013" name="Nature">
        <title>Insights into bilaterian evolution from three spiralian genomes.</title>
        <authorList>
            <person name="Simakov O."/>
            <person name="Marletaz F."/>
            <person name="Cho S.J."/>
            <person name="Edsinger-Gonzales E."/>
            <person name="Havlak P."/>
            <person name="Hellsten U."/>
            <person name="Kuo D.H."/>
            <person name="Larsson T."/>
            <person name="Lv J."/>
            <person name="Arendt D."/>
            <person name="Savage R."/>
            <person name="Osoegawa K."/>
            <person name="de Jong P."/>
            <person name="Grimwood J."/>
            <person name="Chapman J.A."/>
            <person name="Shapiro H."/>
            <person name="Aerts A."/>
            <person name="Otillar R.P."/>
            <person name="Terry A.Y."/>
            <person name="Boore J.L."/>
            <person name="Grigoriev I.V."/>
            <person name="Lindberg D.R."/>
            <person name="Seaver E.C."/>
            <person name="Weisblat D.A."/>
            <person name="Putnam N.H."/>
            <person name="Rokhsar D.S."/>
        </authorList>
    </citation>
    <scope>NUCLEOTIDE SEQUENCE</scope>
    <source>
        <strain evidence="1 3">I ESC-2004</strain>
    </source>
</reference>
<dbReference type="EMBL" id="KB309212">
    <property type="protein sequence ID" value="ELT95196.1"/>
    <property type="molecule type" value="Genomic_DNA"/>
</dbReference>
<gene>
    <name evidence="1" type="ORF">CAPTEDRAFT_187525</name>
</gene>
<dbReference type="HOGENOM" id="CLU_519960_0_0_1"/>
<dbReference type="EnsemblMetazoa" id="CapteT187525">
    <property type="protein sequence ID" value="CapteP187525"/>
    <property type="gene ID" value="CapteG187525"/>
</dbReference>
<dbReference type="AlphaFoldDB" id="R7TUP4"/>
<dbReference type="EMBL" id="AMQN01011963">
    <property type="status" value="NOT_ANNOTATED_CDS"/>
    <property type="molecule type" value="Genomic_DNA"/>
</dbReference>
<evidence type="ECO:0000313" key="2">
    <source>
        <dbReference type="EnsemblMetazoa" id="CapteP187525"/>
    </source>
</evidence>
<organism evidence="1">
    <name type="scientific">Capitella teleta</name>
    <name type="common">Polychaete worm</name>
    <dbReference type="NCBI Taxonomy" id="283909"/>
    <lineage>
        <taxon>Eukaryota</taxon>
        <taxon>Metazoa</taxon>
        <taxon>Spiralia</taxon>
        <taxon>Lophotrochozoa</taxon>
        <taxon>Annelida</taxon>
        <taxon>Polychaeta</taxon>
        <taxon>Sedentaria</taxon>
        <taxon>Scolecida</taxon>
        <taxon>Capitellidae</taxon>
        <taxon>Capitella</taxon>
    </lineage>
</organism>
<reference evidence="3" key="1">
    <citation type="submission" date="2012-12" db="EMBL/GenBank/DDBJ databases">
        <authorList>
            <person name="Hellsten U."/>
            <person name="Grimwood J."/>
            <person name="Chapman J.A."/>
            <person name="Shapiro H."/>
            <person name="Aerts A."/>
            <person name="Otillar R.P."/>
            <person name="Terry A.Y."/>
            <person name="Boore J.L."/>
            <person name="Simakov O."/>
            <person name="Marletaz F."/>
            <person name="Cho S.-J."/>
            <person name="Edsinger-Gonzales E."/>
            <person name="Havlak P."/>
            <person name="Kuo D.-H."/>
            <person name="Larsson T."/>
            <person name="Lv J."/>
            <person name="Arendt D."/>
            <person name="Savage R."/>
            <person name="Osoegawa K."/>
            <person name="de Jong P."/>
            <person name="Lindberg D.R."/>
            <person name="Seaver E.C."/>
            <person name="Weisblat D.A."/>
            <person name="Putnam N.H."/>
            <person name="Grigoriev I.V."/>
            <person name="Rokhsar D.S."/>
        </authorList>
    </citation>
    <scope>NUCLEOTIDE SEQUENCE</scope>
    <source>
        <strain evidence="3">I ESC-2004</strain>
    </source>
</reference>